<evidence type="ECO:0000259" key="1">
    <source>
        <dbReference type="Pfam" id="PF08241"/>
    </source>
</evidence>
<name>A0A840VYD4_9ACTN</name>
<comment type="caution">
    <text evidence="2">The sequence shown here is derived from an EMBL/GenBank/DDBJ whole genome shotgun (WGS) entry which is preliminary data.</text>
</comment>
<dbReference type="GO" id="GO:0008757">
    <property type="term" value="F:S-adenosylmethionine-dependent methyltransferase activity"/>
    <property type="evidence" value="ECO:0007669"/>
    <property type="project" value="InterPro"/>
</dbReference>
<dbReference type="PANTHER" id="PTHR43591">
    <property type="entry name" value="METHYLTRANSFERASE"/>
    <property type="match status" value="1"/>
</dbReference>
<dbReference type="RefSeq" id="WP_184361705.1">
    <property type="nucleotide sequence ID" value="NZ_BAAAKM010000136.1"/>
</dbReference>
<dbReference type="PANTHER" id="PTHR43591:SF78">
    <property type="entry name" value="SLR0407 PROTEIN"/>
    <property type="match status" value="1"/>
</dbReference>
<dbReference type="Gene3D" id="3.40.50.150">
    <property type="entry name" value="Vaccinia Virus protein VP39"/>
    <property type="match status" value="1"/>
</dbReference>
<organism evidence="2 3">
    <name type="scientific">Nocardiopsis metallicus</name>
    <dbReference type="NCBI Taxonomy" id="179819"/>
    <lineage>
        <taxon>Bacteria</taxon>
        <taxon>Bacillati</taxon>
        <taxon>Actinomycetota</taxon>
        <taxon>Actinomycetes</taxon>
        <taxon>Streptosporangiales</taxon>
        <taxon>Nocardiopsidaceae</taxon>
        <taxon>Nocardiopsis</taxon>
    </lineage>
</organism>
<dbReference type="InterPro" id="IPR013216">
    <property type="entry name" value="Methyltransf_11"/>
</dbReference>
<proteinExistence type="predicted"/>
<keyword evidence="3" id="KW-1185">Reference proteome</keyword>
<dbReference type="SUPFAM" id="SSF53335">
    <property type="entry name" value="S-adenosyl-L-methionine-dependent methyltransferases"/>
    <property type="match status" value="1"/>
</dbReference>
<reference evidence="2 3" key="1">
    <citation type="submission" date="2020-08" db="EMBL/GenBank/DDBJ databases">
        <title>Sequencing the genomes of 1000 actinobacteria strains.</title>
        <authorList>
            <person name="Klenk H.-P."/>
        </authorList>
    </citation>
    <scope>NUCLEOTIDE SEQUENCE [LARGE SCALE GENOMIC DNA]</scope>
    <source>
        <strain evidence="2 3">DSM 44598</strain>
    </source>
</reference>
<dbReference type="InterPro" id="IPR029063">
    <property type="entry name" value="SAM-dependent_MTases_sf"/>
</dbReference>
<protein>
    <submittedName>
        <fullName evidence="2">Ubiquinone/menaquinone biosynthesis C-methylase UbiE</fullName>
    </submittedName>
</protein>
<dbReference type="AlphaFoldDB" id="A0A840VYD4"/>
<dbReference type="CDD" id="cd02440">
    <property type="entry name" value="AdoMet_MTases"/>
    <property type="match status" value="1"/>
</dbReference>
<sequence length="252" mass="27487">MTTPARYDVNELLARLDGFDQRPRARELRDRVRGLLRYEPGDTVLDVGCGAGLSVAEIDGDGARAIGLDLDERMLDAACQRHPEGEFVLADAEALPLPDGIARAYRAERLFHAVPNPERALGEAHRVLAPGGRIVLVGQDWDAFMIESEDPPLTREIVHASADAITHSSAPRRQPELLRAAGFTGVEVEGALFLFTGDEVLPFLVQLAARVNKAGTVAEDRVRGWLAEQRQRAAEGRLFVGLPFVVVSADRP</sequence>
<keyword evidence="2" id="KW-0830">Ubiquinone</keyword>
<keyword evidence="2" id="KW-0489">Methyltransferase</keyword>
<dbReference type="EMBL" id="JACHDO010000001">
    <property type="protein sequence ID" value="MBB5489500.1"/>
    <property type="molecule type" value="Genomic_DNA"/>
</dbReference>
<dbReference type="GO" id="GO:0032259">
    <property type="term" value="P:methylation"/>
    <property type="evidence" value="ECO:0007669"/>
    <property type="project" value="UniProtKB-KW"/>
</dbReference>
<feature type="domain" description="Methyltransferase type 11" evidence="1">
    <location>
        <begin position="45"/>
        <end position="136"/>
    </location>
</feature>
<gene>
    <name evidence="2" type="ORF">HNR07_000637</name>
</gene>
<keyword evidence="2" id="KW-0808">Transferase</keyword>
<accession>A0A840VYD4</accession>
<evidence type="ECO:0000313" key="3">
    <source>
        <dbReference type="Proteomes" id="UP000579647"/>
    </source>
</evidence>
<dbReference type="Pfam" id="PF08241">
    <property type="entry name" value="Methyltransf_11"/>
    <property type="match status" value="1"/>
</dbReference>
<evidence type="ECO:0000313" key="2">
    <source>
        <dbReference type="EMBL" id="MBB5489500.1"/>
    </source>
</evidence>
<dbReference type="Proteomes" id="UP000579647">
    <property type="component" value="Unassembled WGS sequence"/>
</dbReference>